<feature type="chain" id="PRO_5004112031" evidence="2">
    <location>
        <begin position="27"/>
        <end position="129"/>
    </location>
</feature>
<evidence type="ECO:0000256" key="2">
    <source>
        <dbReference type="SAM" id="SignalP"/>
    </source>
</evidence>
<name>N1UX56_9MICC</name>
<keyword evidence="4" id="KW-1185">Reference proteome</keyword>
<gene>
    <name evidence="3" type="ORF">D477_020763</name>
</gene>
<dbReference type="Proteomes" id="UP000010729">
    <property type="component" value="Unassembled WGS sequence"/>
</dbReference>
<organism evidence="3 4">
    <name type="scientific">Arthrobacter crystallopoietes BAB-32</name>
    <dbReference type="NCBI Taxonomy" id="1246476"/>
    <lineage>
        <taxon>Bacteria</taxon>
        <taxon>Bacillati</taxon>
        <taxon>Actinomycetota</taxon>
        <taxon>Actinomycetes</taxon>
        <taxon>Micrococcales</taxon>
        <taxon>Micrococcaceae</taxon>
        <taxon>Crystallibacter</taxon>
    </lineage>
</organism>
<protein>
    <submittedName>
        <fullName evidence="3">Uncharacterized protein</fullName>
    </submittedName>
</protein>
<comment type="caution">
    <text evidence="3">The sequence shown here is derived from an EMBL/GenBank/DDBJ whole genome shotgun (WGS) entry which is preliminary data.</text>
</comment>
<feature type="compositionally biased region" description="Low complexity" evidence="1">
    <location>
        <begin position="67"/>
        <end position="76"/>
    </location>
</feature>
<dbReference type="EMBL" id="ANPE02000290">
    <property type="protein sequence ID" value="EMY32324.1"/>
    <property type="molecule type" value="Genomic_DNA"/>
</dbReference>
<feature type="signal peptide" evidence="2">
    <location>
        <begin position="1"/>
        <end position="26"/>
    </location>
</feature>
<keyword evidence="2" id="KW-0732">Signal</keyword>
<evidence type="ECO:0000313" key="4">
    <source>
        <dbReference type="Proteomes" id="UP000010729"/>
    </source>
</evidence>
<proteinExistence type="predicted"/>
<dbReference type="RefSeq" id="WP_005274753.1">
    <property type="nucleotide sequence ID" value="NZ_ANPE02000290.1"/>
</dbReference>
<dbReference type="AlphaFoldDB" id="N1UX56"/>
<sequence length="129" mass="14073">MSSKSIKLVLAAVTAGTLLVLGAAPAAARSSEGASKWSYGNERSVSNSVQTPSGNYMVGYEGRGSYDDGSSYSYRGNEVTTTNDDGTTKYRETSYHFSYKDSSGTTMEDSYHYANKKTQYQRSKYSTKD</sequence>
<feature type="compositionally biased region" description="Polar residues" evidence="1">
    <location>
        <begin position="116"/>
        <end position="129"/>
    </location>
</feature>
<evidence type="ECO:0000313" key="3">
    <source>
        <dbReference type="EMBL" id="EMY32324.1"/>
    </source>
</evidence>
<accession>N1UX56</accession>
<evidence type="ECO:0000256" key="1">
    <source>
        <dbReference type="SAM" id="MobiDB-lite"/>
    </source>
</evidence>
<feature type="region of interest" description="Disordered" evidence="1">
    <location>
        <begin position="29"/>
        <end position="129"/>
    </location>
</feature>
<feature type="compositionally biased region" description="Polar residues" evidence="1">
    <location>
        <begin position="41"/>
        <end position="54"/>
    </location>
</feature>
<reference evidence="3 4" key="1">
    <citation type="journal article" date="2013" name="Genome Announc.">
        <title>Draft Genome Sequence of Arthrobacter crystallopoietes Strain BAB-32, Revealing Genes for Bioremediation.</title>
        <authorList>
            <person name="Joshi M.N."/>
            <person name="Pandit A.S."/>
            <person name="Sharma A."/>
            <person name="Pandya R.V."/>
            <person name="Desai S.M."/>
            <person name="Saxena A.K."/>
            <person name="Bagatharia S.B."/>
        </authorList>
    </citation>
    <scope>NUCLEOTIDE SEQUENCE [LARGE SCALE GENOMIC DNA]</scope>
    <source>
        <strain evidence="3 4">BAB-32</strain>
    </source>
</reference>